<keyword evidence="1" id="KW-0472">Membrane</keyword>
<evidence type="ECO:0000313" key="2">
    <source>
        <dbReference type="EMBL" id="MFC5510939.1"/>
    </source>
</evidence>
<dbReference type="RefSeq" id="WP_379718874.1">
    <property type="nucleotide sequence ID" value="NZ_JBHSMS010000023.1"/>
</dbReference>
<protein>
    <recommendedName>
        <fullName evidence="4">Heme exporter protein D</fullName>
    </recommendedName>
</protein>
<dbReference type="Proteomes" id="UP001596031">
    <property type="component" value="Unassembled WGS sequence"/>
</dbReference>
<gene>
    <name evidence="2" type="ORF">ACFPOU_07360</name>
</gene>
<accession>A0ABW0PK36</accession>
<organism evidence="2 3">
    <name type="scientific">Massilia jejuensis</name>
    <dbReference type="NCBI Taxonomy" id="648894"/>
    <lineage>
        <taxon>Bacteria</taxon>
        <taxon>Pseudomonadati</taxon>
        <taxon>Pseudomonadota</taxon>
        <taxon>Betaproteobacteria</taxon>
        <taxon>Burkholderiales</taxon>
        <taxon>Oxalobacteraceae</taxon>
        <taxon>Telluria group</taxon>
        <taxon>Massilia</taxon>
    </lineage>
</organism>
<comment type="caution">
    <text evidence="2">The sequence shown here is derived from an EMBL/GenBank/DDBJ whole genome shotgun (WGS) entry which is preliminary data.</text>
</comment>
<reference evidence="3" key="1">
    <citation type="journal article" date="2019" name="Int. J. Syst. Evol. Microbiol.">
        <title>The Global Catalogue of Microorganisms (GCM) 10K type strain sequencing project: providing services to taxonomists for standard genome sequencing and annotation.</title>
        <authorList>
            <consortium name="The Broad Institute Genomics Platform"/>
            <consortium name="The Broad Institute Genome Sequencing Center for Infectious Disease"/>
            <person name="Wu L."/>
            <person name="Ma J."/>
        </authorList>
    </citation>
    <scope>NUCLEOTIDE SEQUENCE [LARGE SCALE GENOMIC DNA]</scope>
    <source>
        <strain evidence="3">CCUG 38813</strain>
    </source>
</reference>
<evidence type="ECO:0000313" key="3">
    <source>
        <dbReference type="Proteomes" id="UP001596031"/>
    </source>
</evidence>
<evidence type="ECO:0000256" key="1">
    <source>
        <dbReference type="SAM" id="Phobius"/>
    </source>
</evidence>
<sequence>MESLLWALDLCAVAYLCIWALKAEKRREIEAQTQAQAAAKARMESDNA</sequence>
<keyword evidence="1" id="KW-1133">Transmembrane helix</keyword>
<evidence type="ECO:0008006" key="4">
    <source>
        <dbReference type="Google" id="ProtNLM"/>
    </source>
</evidence>
<name>A0ABW0PK36_9BURK</name>
<dbReference type="EMBL" id="JBHSMS010000023">
    <property type="protein sequence ID" value="MFC5510939.1"/>
    <property type="molecule type" value="Genomic_DNA"/>
</dbReference>
<proteinExistence type="predicted"/>
<feature type="transmembrane region" description="Helical" evidence="1">
    <location>
        <begin position="6"/>
        <end position="23"/>
    </location>
</feature>
<keyword evidence="3" id="KW-1185">Reference proteome</keyword>
<keyword evidence="1" id="KW-0812">Transmembrane</keyword>